<evidence type="ECO:0000313" key="9">
    <source>
        <dbReference type="EMBL" id="CDI81686.1"/>
    </source>
</evidence>
<dbReference type="SUPFAM" id="SSF53335">
    <property type="entry name" value="S-adenosyl-L-methionine-dependent methyltransferases"/>
    <property type="match status" value="1"/>
</dbReference>
<comment type="similarity">
    <text evidence="2">Belongs to the methyltransferase superfamily. L-isoaspartyl/D-aspartyl protein methyltransferase family.</text>
</comment>
<dbReference type="GO" id="GO:0005737">
    <property type="term" value="C:cytoplasm"/>
    <property type="evidence" value="ECO:0007669"/>
    <property type="project" value="UniProtKB-SubCell"/>
</dbReference>
<protein>
    <recommendedName>
        <fullName evidence="3">protein-L-isoaspartate(D-aspartate) O-methyltransferase</fullName>
        <ecNumber evidence="3">2.1.1.77</ecNumber>
    </recommendedName>
</protein>
<keyword evidence="10" id="KW-1185">Reference proteome</keyword>
<evidence type="ECO:0000256" key="8">
    <source>
        <dbReference type="SAM" id="MobiDB-lite"/>
    </source>
</evidence>
<dbReference type="PANTHER" id="PTHR11579:SF0">
    <property type="entry name" value="PROTEIN-L-ISOASPARTATE(D-ASPARTATE) O-METHYLTRANSFERASE"/>
    <property type="match status" value="1"/>
</dbReference>
<dbReference type="AlphaFoldDB" id="U6GN89"/>
<reference evidence="9" key="1">
    <citation type="submission" date="2013-10" db="EMBL/GenBank/DDBJ databases">
        <title>Genomic analysis of the causative agents of coccidiosis in chickens.</title>
        <authorList>
            <person name="Reid A.J."/>
            <person name="Blake D."/>
            <person name="Billington K."/>
            <person name="Browne H."/>
            <person name="Dunn M."/>
            <person name="Hung S."/>
            <person name="Kawahara F."/>
            <person name="Miranda-Saavedra D."/>
            <person name="Mourier T."/>
            <person name="Nagra H."/>
            <person name="Otto T.D."/>
            <person name="Rawlings N."/>
            <person name="Sanchez A."/>
            <person name="Sanders M."/>
            <person name="Subramaniam C."/>
            <person name="Tay Y."/>
            <person name="Dear P."/>
            <person name="Doerig C."/>
            <person name="Gruber A."/>
            <person name="Parkinson J."/>
            <person name="Shirley M."/>
            <person name="Wan K.L."/>
            <person name="Berriman M."/>
            <person name="Tomley F."/>
            <person name="Pain A."/>
        </authorList>
    </citation>
    <scope>NUCLEOTIDE SEQUENCE</scope>
    <source>
        <strain evidence="9">Houghton</strain>
    </source>
</reference>
<dbReference type="Pfam" id="PF01135">
    <property type="entry name" value="PCMT"/>
    <property type="match status" value="1"/>
</dbReference>
<dbReference type="InterPro" id="IPR000682">
    <property type="entry name" value="PCMT"/>
</dbReference>
<dbReference type="GeneID" id="25274347"/>
<dbReference type="EMBL" id="HG671774">
    <property type="protein sequence ID" value="CDI81686.1"/>
    <property type="molecule type" value="Genomic_DNA"/>
</dbReference>
<evidence type="ECO:0000256" key="1">
    <source>
        <dbReference type="ARBA" id="ARBA00004496"/>
    </source>
</evidence>
<evidence type="ECO:0000256" key="2">
    <source>
        <dbReference type="ARBA" id="ARBA00005369"/>
    </source>
</evidence>
<dbReference type="OMA" id="GAPYHAI"/>
<dbReference type="Gene3D" id="3.40.50.150">
    <property type="entry name" value="Vaccinia Virus protein VP39"/>
    <property type="match status" value="1"/>
</dbReference>
<evidence type="ECO:0000256" key="3">
    <source>
        <dbReference type="ARBA" id="ARBA00011890"/>
    </source>
</evidence>
<accession>U6GN89</accession>
<keyword evidence="4" id="KW-0963">Cytoplasm</keyword>
<dbReference type="InterPro" id="IPR029063">
    <property type="entry name" value="SAM-dependent_MTases_sf"/>
</dbReference>
<dbReference type="EC" id="2.1.1.77" evidence="3"/>
<dbReference type="Proteomes" id="UP000018050">
    <property type="component" value="Unassembled WGS sequence"/>
</dbReference>
<evidence type="ECO:0000256" key="6">
    <source>
        <dbReference type="ARBA" id="ARBA00022679"/>
    </source>
</evidence>
<evidence type="ECO:0000256" key="7">
    <source>
        <dbReference type="ARBA" id="ARBA00022691"/>
    </source>
</evidence>
<evidence type="ECO:0000256" key="4">
    <source>
        <dbReference type="ARBA" id="ARBA00022490"/>
    </source>
</evidence>
<dbReference type="PANTHER" id="PTHR11579">
    <property type="entry name" value="PROTEIN-L-ISOASPARTATE O-METHYLTRANSFERASE"/>
    <property type="match status" value="1"/>
</dbReference>
<reference evidence="9" key="2">
    <citation type="submission" date="2013-10" db="EMBL/GenBank/DDBJ databases">
        <authorList>
            <person name="Aslett M."/>
        </authorList>
    </citation>
    <scope>NUCLEOTIDE SEQUENCE</scope>
    <source>
        <strain evidence="9">Houghton</strain>
    </source>
</reference>
<dbReference type="GO" id="GO:0004719">
    <property type="term" value="F:protein-L-isoaspartate (D-aspartate) O-methyltransferase activity"/>
    <property type="evidence" value="ECO:0007669"/>
    <property type="project" value="UniProtKB-EC"/>
</dbReference>
<keyword evidence="5 9" id="KW-0489">Methyltransferase</keyword>
<comment type="subcellular location">
    <subcellularLocation>
        <location evidence="1">Cytoplasm</location>
    </subcellularLocation>
</comment>
<name>U6GN89_EIMAC</name>
<proteinExistence type="inferred from homology"/>
<dbReference type="VEuPathDB" id="ToxoDB:EAH_00062770"/>
<sequence length="239" mass="24231">MLVCTRTSGCLARSCCLALQQQQQSSSSRAARAATAATPPSSNSNPTSSSSSTTTTTTTISSNRPTSSSSSSSSSRKMCCVAAGSGTGYLTVCMALMVGAGEPEGGVAIGIDYLQGLVDLSRKNVAGAFPELLQSRNFALIKGDGWAGGPSWGAPFDAIHVGAAAAAVPAALLQQLAAGGRMVIPVECNRGFISLEGLGDREVGGCDGGQALVSVEKDKMGNVSVKYITSVIYVPLVRT</sequence>
<dbReference type="OrthoDB" id="73890at2759"/>
<keyword evidence="6 9" id="KW-0808">Transferase</keyword>
<keyword evidence="7" id="KW-0949">S-adenosyl-L-methionine</keyword>
<organism evidence="9 10">
    <name type="scientific">Eimeria acervulina</name>
    <name type="common">Coccidian parasite</name>
    <dbReference type="NCBI Taxonomy" id="5801"/>
    <lineage>
        <taxon>Eukaryota</taxon>
        <taxon>Sar</taxon>
        <taxon>Alveolata</taxon>
        <taxon>Apicomplexa</taxon>
        <taxon>Conoidasida</taxon>
        <taxon>Coccidia</taxon>
        <taxon>Eucoccidiorida</taxon>
        <taxon>Eimeriorina</taxon>
        <taxon>Eimeriidae</taxon>
        <taxon>Eimeria</taxon>
    </lineage>
</organism>
<feature type="region of interest" description="Disordered" evidence="8">
    <location>
        <begin position="27"/>
        <end position="76"/>
    </location>
</feature>
<gene>
    <name evidence="9" type="ORF">EAH_00062770</name>
</gene>
<dbReference type="RefSeq" id="XP_013248674.1">
    <property type="nucleotide sequence ID" value="XM_013393220.1"/>
</dbReference>
<evidence type="ECO:0000256" key="5">
    <source>
        <dbReference type="ARBA" id="ARBA00022603"/>
    </source>
</evidence>
<evidence type="ECO:0000313" key="10">
    <source>
        <dbReference type="Proteomes" id="UP000018050"/>
    </source>
</evidence>
<dbReference type="GO" id="GO:0032259">
    <property type="term" value="P:methylation"/>
    <property type="evidence" value="ECO:0007669"/>
    <property type="project" value="UniProtKB-KW"/>
</dbReference>